<dbReference type="InterPro" id="IPR027417">
    <property type="entry name" value="P-loop_NTPase"/>
</dbReference>
<reference evidence="2 3" key="1">
    <citation type="journal article" date="2021" name="ISME Commun">
        <title>Automated analysis of genomic sequences facilitates high-throughput and comprehensive description of bacteria.</title>
        <authorList>
            <person name="Hitch T.C.A."/>
        </authorList>
    </citation>
    <scope>NUCLEOTIDE SEQUENCE [LARGE SCALE GENOMIC DNA]</scope>
    <source>
        <strain evidence="2 3">Sanger_03</strain>
    </source>
</reference>
<dbReference type="SUPFAM" id="SSF52540">
    <property type="entry name" value="P-loop containing nucleoside triphosphate hydrolases"/>
    <property type="match status" value="1"/>
</dbReference>
<dbReference type="EMBL" id="JAOQJU010000004">
    <property type="protein sequence ID" value="MCU6686085.1"/>
    <property type="molecule type" value="Genomic_DNA"/>
</dbReference>
<dbReference type="Proteomes" id="UP001652431">
    <property type="component" value="Unassembled WGS sequence"/>
</dbReference>
<dbReference type="GO" id="GO:0003677">
    <property type="term" value="F:DNA binding"/>
    <property type="evidence" value="ECO:0007669"/>
    <property type="project" value="UniProtKB-KW"/>
</dbReference>
<proteinExistence type="predicted"/>
<evidence type="ECO:0000313" key="2">
    <source>
        <dbReference type="EMBL" id="MCU6686085.1"/>
    </source>
</evidence>
<sequence>MTRHQIETICWKEFVWRRSFKLEQVHEMLAHLATVSSRGAIIWEIRARDGFVRHLLGTDSASIRKITEALQVHGEIEFYPVDEHNRKAVDTVRQIKVSHPSLSLRTDITESTIRAGLAAMAATARGEEAVLQIILGAAYPPSTIPKNLPDPNAGWLQAVLGNVSQASTETRKSIKEKAEQHTFQAIVRIGVSGASAKYRINCVLSALRTLEAAGVRIYDEFDKPAKLNIAHVPWHFPLRLSVKELAGFLMLPSGDEELPGMSGVHPRAMYPPTWYREPTNRFNDRSFGTTLNPANSQKLSISPDDSLRPTIILGPTGAGKTTVMQAMILADVNAGRSVLVIDPKADLVTSILERVPASRADDVVVIDPSDDNPVGFNPLALPGNPTLIADAILAVFKEIFSDSWGVRSQDVLSAALLTLVETDGASLLWLPPLLTDENFRHKITKDVKDKITLKPFWSTFDNLRPAEREQWVAPVLNKMRQFLFRPGLRGILGQSHPKFQLTDLFSQRKIVLVPLNRGTVGAESARLLGSLVVGLTWTLALSRANVAPERRHLVSLYIDELQDYLTLPTDLSDALAQARGLGVGITMAHQYRAQLPYEIRAGIDANARNKIIFGLNASDAREIATMAPGLEALDFMLLPRYQIYTNFMSGGRQTGWIQGKTIPAPPALHTAAEIKARSQTRYGRSSGEVEAEYLKLFEEAPSLIGPDLDDSVIGRRKI</sequence>
<evidence type="ECO:0000259" key="1">
    <source>
        <dbReference type="Pfam" id="PF10412"/>
    </source>
</evidence>
<dbReference type="InterPro" id="IPR019476">
    <property type="entry name" value="T4SS_TraD_DNA-bd"/>
</dbReference>
<evidence type="ECO:0000313" key="3">
    <source>
        <dbReference type="Proteomes" id="UP001652431"/>
    </source>
</evidence>
<dbReference type="InterPro" id="IPR051162">
    <property type="entry name" value="T4SS_component"/>
</dbReference>
<dbReference type="PANTHER" id="PTHR30121:SF6">
    <property type="entry name" value="SLR6007 PROTEIN"/>
    <property type="match status" value="1"/>
</dbReference>
<comment type="caution">
    <text evidence="2">The sequence shown here is derived from an EMBL/GenBank/DDBJ whole genome shotgun (WGS) entry which is preliminary data.</text>
</comment>
<dbReference type="Pfam" id="PF10412">
    <property type="entry name" value="TrwB_AAD_bind"/>
    <property type="match status" value="1"/>
</dbReference>
<keyword evidence="2" id="KW-0238">DNA-binding</keyword>
<feature type="domain" description="Type IV secretion system coupling protein TraD DNA-binding" evidence="1">
    <location>
        <begin position="298"/>
        <end position="616"/>
    </location>
</feature>
<dbReference type="PANTHER" id="PTHR30121">
    <property type="entry name" value="UNCHARACTERIZED PROTEIN YJGR-RELATED"/>
    <property type="match status" value="1"/>
</dbReference>
<protein>
    <submittedName>
        <fullName evidence="2">Type IV secretion system DNA-binding domain-containing protein</fullName>
    </submittedName>
</protein>
<dbReference type="CDD" id="cd01127">
    <property type="entry name" value="TrwB_TraG_TraD_VirD4"/>
    <property type="match status" value="2"/>
</dbReference>
<dbReference type="RefSeq" id="WP_158369081.1">
    <property type="nucleotide sequence ID" value="NZ_JAOQJU010000004.1"/>
</dbReference>
<gene>
    <name evidence="2" type="ORF">OCV99_05850</name>
</gene>
<organism evidence="2 3">
    <name type="scientific">Dorea acetigenes</name>
    <dbReference type="NCBI Taxonomy" id="2981787"/>
    <lineage>
        <taxon>Bacteria</taxon>
        <taxon>Bacillati</taxon>
        <taxon>Bacillota</taxon>
        <taxon>Clostridia</taxon>
        <taxon>Lachnospirales</taxon>
        <taxon>Lachnospiraceae</taxon>
        <taxon>Dorea</taxon>
    </lineage>
</organism>
<keyword evidence="3" id="KW-1185">Reference proteome</keyword>
<dbReference type="Gene3D" id="3.40.50.300">
    <property type="entry name" value="P-loop containing nucleotide triphosphate hydrolases"/>
    <property type="match status" value="2"/>
</dbReference>
<name>A0ABT2RL37_9FIRM</name>
<accession>A0ABT2RL37</accession>